<accession>A0A0A0JKJ1</accession>
<keyword evidence="2" id="KW-1185">Reference proteome</keyword>
<evidence type="ECO:0000313" key="1">
    <source>
        <dbReference type="EMBL" id="KGN37603.1"/>
    </source>
</evidence>
<proteinExistence type="predicted"/>
<dbReference type="EMBL" id="AVPK01000005">
    <property type="protein sequence ID" value="KGN37603.1"/>
    <property type="molecule type" value="Genomic_DNA"/>
</dbReference>
<reference evidence="1 2" key="1">
    <citation type="submission" date="2013-08" db="EMBL/GenBank/DDBJ databases">
        <title>The genome sequence of Knoellia subterranea.</title>
        <authorList>
            <person name="Zhu W."/>
            <person name="Wang G."/>
        </authorList>
    </citation>
    <scope>NUCLEOTIDE SEQUENCE [LARGE SCALE GENOMIC DNA]</scope>
    <source>
        <strain evidence="1 2">KCTC 19937</strain>
    </source>
</reference>
<dbReference type="Proteomes" id="UP000030011">
    <property type="component" value="Unassembled WGS sequence"/>
</dbReference>
<organism evidence="1 2">
    <name type="scientific">Knoellia subterranea KCTC 19937</name>
    <dbReference type="NCBI Taxonomy" id="1385521"/>
    <lineage>
        <taxon>Bacteria</taxon>
        <taxon>Bacillati</taxon>
        <taxon>Actinomycetota</taxon>
        <taxon>Actinomycetes</taxon>
        <taxon>Micrococcales</taxon>
        <taxon>Intrasporangiaceae</taxon>
        <taxon>Knoellia</taxon>
    </lineage>
</organism>
<gene>
    <name evidence="1" type="ORF">N803_14235</name>
</gene>
<sequence>MHFVGYGPSASTIGASRAARRAAMEIVRQVAESAQPERAG</sequence>
<protein>
    <submittedName>
        <fullName evidence="1">Uncharacterized protein</fullName>
    </submittedName>
</protein>
<dbReference type="AlphaFoldDB" id="A0A0A0JKJ1"/>
<evidence type="ECO:0000313" key="2">
    <source>
        <dbReference type="Proteomes" id="UP000030011"/>
    </source>
</evidence>
<comment type="caution">
    <text evidence="1">The sequence shown here is derived from an EMBL/GenBank/DDBJ whole genome shotgun (WGS) entry which is preliminary data.</text>
</comment>
<name>A0A0A0JKJ1_9MICO</name>